<comment type="activity regulation">
    <text evidence="8">Positively regulated by the regulatory subunit PAN3.</text>
</comment>
<dbReference type="PROSITE" id="PS50235">
    <property type="entry name" value="USP_3"/>
    <property type="match status" value="1"/>
</dbReference>
<dbReference type="EMBL" id="JAXOVC010000001">
    <property type="protein sequence ID" value="KAK4506903.1"/>
    <property type="molecule type" value="Genomic_DNA"/>
</dbReference>
<dbReference type="Proteomes" id="UP001305779">
    <property type="component" value="Unassembled WGS sequence"/>
</dbReference>
<evidence type="ECO:0000256" key="3">
    <source>
        <dbReference type="ARBA" id="ARBA00022664"/>
    </source>
</evidence>
<dbReference type="InterPro" id="IPR028889">
    <property type="entry name" value="USP"/>
</dbReference>
<dbReference type="InterPro" id="IPR030843">
    <property type="entry name" value="PAN2"/>
</dbReference>
<evidence type="ECO:0000259" key="10">
    <source>
        <dbReference type="PROSITE" id="PS50235"/>
    </source>
</evidence>
<dbReference type="SMART" id="SM00479">
    <property type="entry name" value="EXOIII"/>
    <property type="match status" value="1"/>
</dbReference>
<comment type="caution">
    <text evidence="8">Lacks conserved residue(s) required for the propagation of feature annotation.</text>
</comment>
<sequence>MEADWSEATRITIPGPTPNAPPSTLTTFAFDPLEELLWTGNDYGRVTSFYGPELQRYTSYFGHVSAATRGGPGDAPVLQLLFCDKGVISVSSRSVHLSSRRGLAQWHISPPTMKDLRCMSFTGRDATELVVAGCQSHMYRIDVDKGTVIETYAPPNPAPYTLMRLAGQYICAACQDGSIHILDPKTMDLVLSWKAYAGPVNDMDARGDYLLTCGWAQMQYQGLSLERLVRVFDLKALKPAPPVPFQSGAAHIRMHPKLSSTCIVISQSGLIHSIDIQNPDMPTMRYANSFDVQFLGLELMPSGKGFALADSQSQITLWGSPSKLQFTEYSKPTEFAEPNDVHKHLDWSADTPLNLIGMPHYREALLSGWPNSLLHQVGLPPQRVAEPADPSYRPFEYGRVGPNPRKGRRYEAADAKAIQKLSDPLAAPKFLSEKPREEDANYDNERRMSEDLIKALDKAKLDGVSTSDAKFLYRVVEIKYSRFGVEDFDFRYYNKTKYAGLETHIVNSYANPLLQILRFTPVARNLALHHTARDCRLEDCLMCELGFLIDMLEKAKTPNCQATNFLKALTRQPDAPAQNVLEGTTTGVTLTTMVQNLNRFLLQRMEDNFKWIAPSLDHFHLAFGTIGLDFTQCAHCSYESRMDKVWYTHDLVYPSRGPKTRHQIQPFSQVLKASIERHNQHRGWCLRCNGYKPMVSNRAIHCLPATLMLNAAVNSEAARSFWAQRNILPDEIGVIVNNGRFFCFEGPDLQLHIQRGQYSITVYKLVGVVAEARTGENEKSHLVASINTDIAEADRSDAQSPSWHLFNDFLVHQLRWQDALHFNPDWKLPSVITYQVKTMSHNIDNSWKSAIDTSILYRSPSQPGLANFRALSQNEPLPDSSWHVGIDAEFVRLLREEIDVGADGSRTMTRPARSGLARVSVLRGDGMDQELPFIDDYIAIDEPIDDYLTQYSGLHEGDLTVGKSRFQLVSLKEVYKKLWVLLNLGCSFVGHGLSSDFRIINIHVPDSQVIDTQDLFSLGTRGRRKLSLRFLAWIVLREEVQKNADMGHDSIEDARTAIKLWRKYLEYQNAGVLETIMDEVFHKGRSTDFKVPSDLNNRRLPETPGGSAPGTPSRQPVRMATPARSEFGSPSKT</sequence>
<dbReference type="SUPFAM" id="SSF53098">
    <property type="entry name" value="Ribonuclease H-like"/>
    <property type="match status" value="1"/>
</dbReference>
<dbReference type="InterPro" id="IPR048841">
    <property type="entry name" value="PAN2_N"/>
</dbReference>
<dbReference type="Pfam" id="PF00929">
    <property type="entry name" value="RNase_T"/>
    <property type="match status" value="1"/>
</dbReference>
<comment type="domain">
    <text evidence="8">Contains a pseudo-UCH domain. This ubiquitin C-terminal hydrolase (UCH)-like or ubiquitin specific protease (USP)-like domain is predicted to be catalytically inactive because it lacks the active site catalytic triad characteristic of thiol proteases, with residues at the equivalent structural positions that are incompatible with catalysis, and it cannot bind ubiquitin. It functions as a structural scaffold for intra- and intermolecular interactions in the complex.</text>
</comment>
<accession>A0ABR0F1D8</accession>
<keyword evidence="5 8" id="KW-0479">Metal-binding</keyword>
<comment type="subunit">
    <text evidence="8">Forms a heterotrimer with an asymmetric homodimer of the regulatory subunit PAN3 to form the poly(A)-nuclease (PAN) deadenylation complex.</text>
</comment>
<evidence type="ECO:0000256" key="4">
    <source>
        <dbReference type="ARBA" id="ARBA00022722"/>
    </source>
</evidence>
<feature type="binding site" evidence="8">
    <location>
        <position position="889"/>
    </location>
    <ligand>
        <name>a divalent metal cation</name>
        <dbReference type="ChEBI" id="CHEBI:60240"/>
        <note>catalytic</note>
    </ligand>
</feature>
<gene>
    <name evidence="8" type="primary">PAN2</name>
    <name evidence="11" type="ORF">PRZ48_000636</name>
</gene>
<organism evidence="11 12">
    <name type="scientific">Zasmidium cellare</name>
    <name type="common">Wine cellar mold</name>
    <name type="synonym">Racodium cellare</name>
    <dbReference type="NCBI Taxonomy" id="395010"/>
    <lineage>
        <taxon>Eukaryota</taxon>
        <taxon>Fungi</taxon>
        <taxon>Dikarya</taxon>
        <taxon>Ascomycota</taxon>
        <taxon>Pezizomycotina</taxon>
        <taxon>Dothideomycetes</taxon>
        <taxon>Dothideomycetidae</taxon>
        <taxon>Mycosphaerellales</taxon>
        <taxon>Mycosphaerellaceae</taxon>
        <taxon>Zasmidium</taxon>
    </lineage>
</organism>
<comment type="caution">
    <text evidence="11">The sequence shown here is derived from an EMBL/GenBank/DDBJ whole genome shotgun (WGS) entry which is preliminary data.</text>
</comment>
<evidence type="ECO:0000256" key="1">
    <source>
        <dbReference type="ARBA" id="ARBA00022490"/>
    </source>
</evidence>
<comment type="subcellular location">
    <subcellularLocation>
        <location evidence="8">Cytoplasm</location>
    </subcellularLocation>
</comment>
<evidence type="ECO:0000256" key="2">
    <source>
        <dbReference type="ARBA" id="ARBA00022574"/>
    </source>
</evidence>
<keyword evidence="6 8" id="KW-0378">Hydrolase</keyword>
<name>A0ABR0F1D8_ZASCE</name>
<feature type="domain" description="USP" evidence="10">
    <location>
        <begin position="499"/>
        <end position="837"/>
    </location>
</feature>
<comment type="similarity">
    <text evidence="8">Belongs to the peptidase C19 family. PAN2 subfamily.</text>
</comment>
<dbReference type="InterPro" id="IPR038765">
    <property type="entry name" value="Papain-like_cys_pep_sf"/>
</dbReference>
<evidence type="ECO:0000256" key="9">
    <source>
        <dbReference type="SAM" id="MobiDB-lite"/>
    </source>
</evidence>
<dbReference type="InterPro" id="IPR012337">
    <property type="entry name" value="RNaseH-like_sf"/>
</dbReference>
<dbReference type="SUPFAM" id="SSF50978">
    <property type="entry name" value="WD40 repeat-like"/>
    <property type="match status" value="1"/>
</dbReference>
<feature type="binding site" evidence="8">
    <location>
        <position position="996"/>
    </location>
    <ligand>
        <name>a divalent metal cation</name>
        <dbReference type="ChEBI" id="CHEBI:60240"/>
        <note>catalytic</note>
    </ligand>
</feature>
<evidence type="ECO:0000256" key="8">
    <source>
        <dbReference type="HAMAP-Rule" id="MF_03182"/>
    </source>
</evidence>
<comment type="catalytic activity">
    <reaction evidence="8">
        <text>Exonucleolytic cleavage of poly(A) to 5'-AMP.</text>
        <dbReference type="EC" id="3.1.13.4"/>
    </reaction>
</comment>
<dbReference type="InterPro" id="IPR036397">
    <property type="entry name" value="RNaseH_sf"/>
</dbReference>
<dbReference type="HAMAP" id="MF_03182">
    <property type="entry name" value="PAN2"/>
    <property type="match status" value="1"/>
</dbReference>
<comment type="function">
    <text evidence="8">Catalytic subunit of the poly(A)-nuclease (PAN) deadenylation complex, one of two cytoplasmic mRNA deadenylases involved in mRNA turnover. PAN specifically shortens poly(A) tails of RNA and the activity is stimulated by poly(A)-binding protein PAB1. PAN deadenylation is followed by rapid degradation of the shortened mRNA tails by the CCR4-NOT complex. Deadenylated mRNAs are then degraded by two alternative mechanisms, namely exosome-mediated 3'-5' exonucleolytic degradation, or deadenlyation-dependent mRNA decaping and subsequent 5'-3' exonucleolytic degradation by XRN1. May also be involved in post-transcriptional maturation of mRNA poly(A) tails.</text>
</comment>
<dbReference type="PANTHER" id="PTHR15728">
    <property type="entry name" value="DEADENYLATION COMPLEX CATALYTIC SUBUNIT PAN2"/>
    <property type="match status" value="1"/>
</dbReference>
<evidence type="ECO:0000256" key="5">
    <source>
        <dbReference type="ARBA" id="ARBA00022723"/>
    </source>
</evidence>
<feature type="region of interest" description="Disordered" evidence="9">
    <location>
        <begin position="1091"/>
        <end position="1133"/>
    </location>
</feature>
<keyword evidence="4 8" id="KW-0540">Nuclease</keyword>
<protein>
    <recommendedName>
        <fullName evidence="8">PAN2-PAN3 deadenylation complex catalytic subunit PAN2</fullName>
        <ecNumber evidence="8">3.1.13.4</ecNumber>
    </recommendedName>
    <alternativeName>
        <fullName evidence="8">PAB1P-dependent poly(A)-specific ribonuclease</fullName>
    </alternativeName>
    <alternativeName>
        <fullName evidence="8">Poly(A)-nuclease deadenylation complex subunit 2</fullName>
        <shortName evidence="8">PAN deadenylation complex subunit 2</shortName>
    </alternativeName>
</protein>
<evidence type="ECO:0000313" key="11">
    <source>
        <dbReference type="EMBL" id="KAK4506903.1"/>
    </source>
</evidence>
<dbReference type="Gene3D" id="3.90.70.10">
    <property type="entry name" value="Cysteine proteinases"/>
    <property type="match status" value="1"/>
</dbReference>
<keyword evidence="7 8" id="KW-0269">Exonuclease</keyword>
<dbReference type="SUPFAM" id="SSF54001">
    <property type="entry name" value="Cysteine proteinases"/>
    <property type="match status" value="1"/>
</dbReference>
<proteinExistence type="inferred from homology"/>
<evidence type="ECO:0000256" key="7">
    <source>
        <dbReference type="ARBA" id="ARBA00022839"/>
    </source>
</evidence>
<keyword evidence="3 8" id="KW-0507">mRNA processing</keyword>
<dbReference type="InterPro" id="IPR050785">
    <property type="entry name" value="PAN2-PAN3_catalytic_subunit"/>
</dbReference>
<dbReference type="Pfam" id="PF20770">
    <property type="entry name" value="PAN2_N"/>
    <property type="match status" value="1"/>
</dbReference>
<dbReference type="CDD" id="cd06143">
    <property type="entry name" value="PAN2_exo"/>
    <property type="match status" value="1"/>
</dbReference>
<reference evidence="11 12" key="1">
    <citation type="journal article" date="2023" name="G3 (Bethesda)">
        <title>A chromosome-level genome assembly of Zasmidium syzygii isolated from banana leaves.</title>
        <authorList>
            <person name="van Westerhoven A.C."/>
            <person name="Mehrabi R."/>
            <person name="Talebi R."/>
            <person name="Steentjes M.B.F."/>
            <person name="Corcolon B."/>
            <person name="Chong P.A."/>
            <person name="Kema G.H.J."/>
            <person name="Seidl M.F."/>
        </authorList>
    </citation>
    <scope>NUCLEOTIDE SEQUENCE [LARGE SCALE GENOMIC DNA]</scope>
    <source>
        <strain evidence="11 12">P124</strain>
    </source>
</reference>
<dbReference type="PANTHER" id="PTHR15728:SF0">
    <property type="entry name" value="PAN2-PAN3 DEADENYLATION COMPLEX CATALYTIC SUBUNIT PAN2"/>
    <property type="match status" value="1"/>
</dbReference>
<dbReference type="InterPro" id="IPR028881">
    <property type="entry name" value="PAN2_UCH_dom"/>
</dbReference>
<dbReference type="InterPro" id="IPR036322">
    <property type="entry name" value="WD40_repeat_dom_sf"/>
</dbReference>
<feature type="binding site" evidence="8">
    <location>
        <position position="887"/>
    </location>
    <ligand>
        <name>a divalent metal cation</name>
        <dbReference type="ChEBI" id="CHEBI:60240"/>
        <note>catalytic</note>
    </ligand>
</feature>
<keyword evidence="2" id="KW-0853">WD repeat</keyword>
<feature type="binding site" evidence="8">
    <location>
        <position position="1053"/>
    </location>
    <ligand>
        <name>a divalent metal cation</name>
        <dbReference type="ChEBI" id="CHEBI:60240"/>
        <note>catalytic</note>
    </ligand>
</feature>
<keyword evidence="12" id="KW-1185">Reference proteome</keyword>
<evidence type="ECO:0000313" key="12">
    <source>
        <dbReference type="Proteomes" id="UP001305779"/>
    </source>
</evidence>
<dbReference type="EC" id="3.1.13.4" evidence="8"/>
<dbReference type="Pfam" id="PF13423">
    <property type="entry name" value="UCH_1"/>
    <property type="match status" value="1"/>
</dbReference>
<keyword evidence="1 8" id="KW-0963">Cytoplasm</keyword>
<evidence type="ECO:0000256" key="6">
    <source>
        <dbReference type="ARBA" id="ARBA00022801"/>
    </source>
</evidence>
<dbReference type="Gene3D" id="2.130.10.10">
    <property type="entry name" value="YVTN repeat-like/Quinoprotein amine dehydrogenase"/>
    <property type="match status" value="1"/>
</dbReference>
<dbReference type="Gene3D" id="3.30.420.10">
    <property type="entry name" value="Ribonuclease H-like superfamily/Ribonuclease H"/>
    <property type="match status" value="1"/>
</dbReference>
<comment type="cofactor">
    <cofactor evidence="8">
        <name>a divalent metal cation</name>
        <dbReference type="ChEBI" id="CHEBI:60240"/>
    </cofactor>
    <text evidence="8">Binds 2 metal cations per subunit in the catalytic exonuclease domain.</text>
</comment>
<dbReference type="InterPro" id="IPR013520">
    <property type="entry name" value="Ribonucl_H"/>
</dbReference>
<comment type="domain">
    <text evidence="8">The linker, or PAN3 interaction domain (PID), between the WD40 repeats and the pseudo-UCH domain mediates interaction with PAN3.</text>
</comment>
<dbReference type="InterPro" id="IPR015943">
    <property type="entry name" value="WD40/YVTN_repeat-like_dom_sf"/>
</dbReference>